<sequence length="72" mass="8022">MLVLYYTKDVHGKDGIVLVEGIVMFFYGFSKYVNKPELYASASLFSFISIHPLSISDFPSLASDLCSHLTPT</sequence>
<proteinExistence type="predicted"/>
<comment type="caution">
    <text evidence="1">The sequence shown here is derived from an EMBL/GenBank/DDBJ whole genome shotgun (WGS) entry which is preliminary data.</text>
</comment>
<protein>
    <submittedName>
        <fullName evidence="1">Uncharacterized protein</fullName>
    </submittedName>
</protein>
<dbReference type="EMBL" id="JAUHHV010000005">
    <property type="protein sequence ID" value="KAK1425590.1"/>
    <property type="molecule type" value="Genomic_DNA"/>
</dbReference>
<accession>A0AAD8KTQ8</accession>
<organism evidence="1 2">
    <name type="scientific">Tagetes erecta</name>
    <name type="common">African marigold</name>
    <dbReference type="NCBI Taxonomy" id="13708"/>
    <lineage>
        <taxon>Eukaryota</taxon>
        <taxon>Viridiplantae</taxon>
        <taxon>Streptophyta</taxon>
        <taxon>Embryophyta</taxon>
        <taxon>Tracheophyta</taxon>
        <taxon>Spermatophyta</taxon>
        <taxon>Magnoliopsida</taxon>
        <taxon>eudicotyledons</taxon>
        <taxon>Gunneridae</taxon>
        <taxon>Pentapetalae</taxon>
        <taxon>asterids</taxon>
        <taxon>campanulids</taxon>
        <taxon>Asterales</taxon>
        <taxon>Asteraceae</taxon>
        <taxon>Asteroideae</taxon>
        <taxon>Heliantheae alliance</taxon>
        <taxon>Tageteae</taxon>
        <taxon>Tagetes</taxon>
    </lineage>
</organism>
<dbReference type="AlphaFoldDB" id="A0AAD8KTQ8"/>
<evidence type="ECO:0000313" key="1">
    <source>
        <dbReference type="EMBL" id="KAK1425590.1"/>
    </source>
</evidence>
<keyword evidence="2" id="KW-1185">Reference proteome</keyword>
<name>A0AAD8KTQ8_TARER</name>
<gene>
    <name evidence="1" type="ORF">QVD17_20944</name>
</gene>
<evidence type="ECO:0000313" key="2">
    <source>
        <dbReference type="Proteomes" id="UP001229421"/>
    </source>
</evidence>
<dbReference type="Proteomes" id="UP001229421">
    <property type="component" value="Unassembled WGS sequence"/>
</dbReference>
<reference evidence="1" key="1">
    <citation type="journal article" date="2023" name="bioRxiv">
        <title>Improved chromosome-level genome assembly for marigold (Tagetes erecta).</title>
        <authorList>
            <person name="Jiang F."/>
            <person name="Yuan L."/>
            <person name="Wang S."/>
            <person name="Wang H."/>
            <person name="Xu D."/>
            <person name="Wang A."/>
            <person name="Fan W."/>
        </authorList>
    </citation>
    <scope>NUCLEOTIDE SEQUENCE</scope>
    <source>
        <strain evidence="1">WSJ</strain>
        <tissue evidence="1">Leaf</tissue>
    </source>
</reference>